<dbReference type="Pfam" id="PF03171">
    <property type="entry name" value="2OG-FeII_Oxy"/>
    <property type="match status" value="1"/>
</dbReference>
<dbReference type="InterPro" id="IPR044861">
    <property type="entry name" value="IPNS-like_FE2OG_OXY"/>
</dbReference>
<keyword evidence="3 5" id="KW-0560">Oxidoreductase</keyword>
<dbReference type="InterPro" id="IPR027443">
    <property type="entry name" value="IPNS-like_sf"/>
</dbReference>
<dbReference type="AlphaFoldDB" id="A0AAN8YSJ9"/>
<evidence type="ECO:0000256" key="2">
    <source>
        <dbReference type="ARBA" id="ARBA00022723"/>
    </source>
</evidence>
<organism evidence="7 8">
    <name type="scientific">Dillenia turbinata</name>
    <dbReference type="NCBI Taxonomy" id="194707"/>
    <lineage>
        <taxon>Eukaryota</taxon>
        <taxon>Viridiplantae</taxon>
        <taxon>Streptophyta</taxon>
        <taxon>Embryophyta</taxon>
        <taxon>Tracheophyta</taxon>
        <taxon>Spermatophyta</taxon>
        <taxon>Magnoliopsida</taxon>
        <taxon>eudicotyledons</taxon>
        <taxon>Gunneridae</taxon>
        <taxon>Pentapetalae</taxon>
        <taxon>Dilleniales</taxon>
        <taxon>Dilleniaceae</taxon>
        <taxon>Dillenia</taxon>
    </lineage>
</organism>
<dbReference type="GO" id="GO:0051213">
    <property type="term" value="F:dioxygenase activity"/>
    <property type="evidence" value="ECO:0007669"/>
    <property type="project" value="UniProtKB-KW"/>
</dbReference>
<accession>A0AAN8YSJ9</accession>
<evidence type="ECO:0000256" key="4">
    <source>
        <dbReference type="ARBA" id="ARBA00023004"/>
    </source>
</evidence>
<keyword evidence="2 5" id="KW-0479">Metal-binding</keyword>
<evidence type="ECO:0000256" key="1">
    <source>
        <dbReference type="ARBA" id="ARBA00008056"/>
    </source>
</evidence>
<dbReference type="PANTHER" id="PTHR10209:SF776">
    <property type="entry name" value="2OG-FE(II) OXYGENASE FAMILY OXIDOREDUCTASE"/>
    <property type="match status" value="1"/>
</dbReference>
<evidence type="ECO:0000259" key="6">
    <source>
        <dbReference type="PROSITE" id="PS51471"/>
    </source>
</evidence>
<evidence type="ECO:0000256" key="5">
    <source>
        <dbReference type="RuleBase" id="RU003682"/>
    </source>
</evidence>
<dbReference type="InterPro" id="IPR005123">
    <property type="entry name" value="Oxoglu/Fe-dep_dioxygenase_dom"/>
</dbReference>
<feature type="domain" description="Fe2OG dioxygenase" evidence="6">
    <location>
        <begin position="174"/>
        <end position="277"/>
    </location>
</feature>
<dbReference type="PANTHER" id="PTHR10209">
    <property type="entry name" value="OXIDOREDUCTASE, 2OG-FE II OXYGENASE FAMILY PROTEIN"/>
    <property type="match status" value="1"/>
</dbReference>
<keyword evidence="4 5" id="KW-0408">Iron</keyword>
<evidence type="ECO:0000313" key="7">
    <source>
        <dbReference type="EMBL" id="KAK6911341.1"/>
    </source>
</evidence>
<evidence type="ECO:0000256" key="3">
    <source>
        <dbReference type="ARBA" id="ARBA00023002"/>
    </source>
</evidence>
<comment type="similarity">
    <text evidence="1 5">Belongs to the iron/ascorbate-dependent oxidoreductase family.</text>
</comment>
<reference evidence="7 8" key="1">
    <citation type="submission" date="2023-12" db="EMBL/GenBank/DDBJ databases">
        <title>A high-quality genome assembly for Dillenia turbinata (Dilleniales).</title>
        <authorList>
            <person name="Chanderbali A."/>
        </authorList>
    </citation>
    <scope>NUCLEOTIDE SEQUENCE [LARGE SCALE GENOMIC DNA]</scope>
    <source>
        <strain evidence="7">LSX21</strain>
        <tissue evidence="7">Leaf</tissue>
    </source>
</reference>
<keyword evidence="7" id="KW-0223">Dioxygenase</keyword>
<comment type="caution">
    <text evidence="7">The sequence shown here is derived from an EMBL/GenBank/DDBJ whole genome shotgun (WGS) entry which is preliminary data.</text>
</comment>
<dbReference type="Proteomes" id="UP001370490">
    <property type="component" value="Unassembled WGS sequence"/>
</dbReference>
<keyword evidence="8" id="KW-1185">Reference proteome</keyword>
<sequence>MLSSKEEVVSASNGLHYDRARQIKAFDDSKAGVKGLLDAGIQEIPQFFVMPPEEICYKKSGSNLQKPQIPIIDLKDIDKDAMRHKEAIREIKQAFEKWDFSRFNEQPTEIKHEFYSRDSSKKIPPNPDELPATCREIIIEYSKQVNKLGLTIFEQLAEGLGPNRDYLLDMDCAKGHYFVCHYYPACPQPDRTLGTSRHCDPDFITILLQDHIGGLQVFYLDQWIDVPPVEGALIVNAGEMLQLITNDKFSSAEHRVVANSAGPRISVACFFSTRLQPLERLYGPIKELLSNDTPPLYRETPLCDYIAYYHAKGLGKSVLPDFKL</sequence>
<name>A0AAN8YSJ9_9MAGN</name>
<dbReference type="PROSITE" id="PS51471">
    <property type="entry name" value="FE2OG_OXY"/>
    <property type="match status" value="1"/>
</dbReference>
<protein>
    <submittedName>
        <fullName evidence="7">Isopenicillin N synthase-like, Fe(2+) 2OG dioxygenase domain</fullName>
    </submittedName>
</protein>
<gene>
    <name evidence="7" type="ORF">RJ641_023434</name>
</gene>
<dbReference type="EMBL" id="JBAMMX010000028">
    <property type="protein sequence ID" value="KAK6911341.1"/>
    <property type="molecule type" value="Genomic_DNA"/>
</dbReference>
<dbReference type="Gene3D" id="2.60.120.330">
    <property type="entry name" value="B-lactam Antibiotic, Isopenicillin N Synthase, Chain"/>
    <property type="match status" value="1"/>
</dbReference>
<dbReference type="SUPFAM" id="SSF51197">
    <property type="entry name" value="Clavaminate synthase-like"/>
    <property type="match status" value="1"/>
</dbReference>
<proteinExistence type="inferred from homology"/>
<evidence type="ECO:0000313" key="8">
    <source>
        <dbReference type="Proteomes" id="UP001370490"/>
    </source>
</evidence>
<dbReference type="GO" id="GO:0046872">
    <property type="term" value="F:metal ion binding"/>
    <property type="evidence" value="ECO:0007669"/>
    <property type="project" value="UniProtKB-KW"/>
</dbReference>